<accession>A0A444ZJX1</accession>
<sequence length="164" mass="17965">MPNFDSGLSFHRDVKSNNILFDHEFRPHVADFGLAKTLQRDAVEEGAGVGAGAGAMSRVAGSYGYIVPGGYKREGAHCGGRRRRKKSRWEGRYGGPVEEETAHVESALRRRRLIAEGISTAQRIIKVEAAGAQTRAWPWVCEWQAARMRQASSVDASDANQPAV</sequence>
<dbReference type="PANTHER" id="PTHR48056:SF35">
    <property type="entry name" value="LRR RECEPTOR-LIKE SERINE_THREONINE-PROTEIN KINASE HSL2"/>
    <property type="match status" value="1"/>
</dbReference>
<dbReference type="GO" id="GO:0033612">
    <property type="term" value="F:receptor serine/threonine kinase binding"/>
    <property type="evidence" value="ECO:0007669"/>
    <property type="project" value="TreeGrafter"/>
</dbReference>
<evidence type="ECO:0000256" key="2">
    <source>
        <dbReference type="ARBA" id="ARBA00022737"/>
    </source>
</evidence>
<comment type="caution">
    <text evidence="5">The sequence shown here is derived from an EMBL/GenBank/DDBJ whole genome shotgun (WGS) entry which is preliminary data.</text>
</comment>
<dbReference type="InterPro" id="IPR000719">
    <property type="entry name" value="Prot_kinase_dom"/>
</dbReference>
<protein>
    <recommendedName>
        <fullName evidence="4">Protein kinase domain-containing protein</fullName>
    </recommendedName>
</protein>
<evidence type="ECO:0000256" key="1">
    <source>
        <dbReference type="ARBA" id="ARBA00022614"/>
    </source>
</evidence>
<keyword evidence="6" id="KW-1185">Reference proteome</keyword>
<keyword evidence="2" id="KW-0677">Repeat</keyword>
<evidence type="ECO:0000259" key="4">
    <source>
        <dbReference type="PROSITE" id="PS50011"/>
    </source>
</evidence>
<feature type="domain" description="Protein kinase" evidence="4">
    <location>
        <begin position="1"/>
        <end position="164"/>
    </location>
</feature>
<dbReference type="Gene3D" id="1.10.510.10">
    <property type="entry name" value="Transferase(Phosphotransferase) domain 1"/>
    <property type="match status" value="1"/>
</dbReference>
<proteinExistence type="predicted"/>
<dbReference type="GO" id="GO:0005524">
    <property type="term" value="F:ATP binding"/>
    <property type="evidence" value="ECO:0007669"/>
    <property type="project" value="InterPro"/>
</dbReference>
<evidence type="ECO:0000313" key="6">
    <source>
        <dbReference type="Proteomes" id="UP000289738"/>
    </source>
</evidence>
<dbReference type="SUPFAM" id="SSF56112">
    <property type="entry name" value="Protein kinase-like (PK-like)"/>
    <property type="match status" value="1"/>
</dbReference>
<dbReference type="Proteomes" id="UP000289738">
    <property type="component" value="Chromosome B04"/>
</dbReference>
<dbReference type="GO" id="GO:0004672">
    <property type="term" value="F:protein kinase activity"/>
    <property type="evidence" value="ECO:0007669"/>
    <property type="project" value="InterPro"/>
</dbReference>
<dbReference type="STRING" id="3818.A0A444ZJX1"/>
<dbReference type="PROSITE" id="PS50011">
    <property type="entry name" value="PROTEIN_KINASE_DOM"/>
    <property type="match status" value="1"/>
</dbReference>
<keyword evidence="3" id="KW-0325">Glycoprotein</keyword>
<dbReference type="PANTHER" id="PTHR48056">
    <property type="entry name" value="LRR RECEPTOR-LIKE SERINE/THREONINE-PROTEIN KINASE-RELATED"/>
    <property type="match status" value="1"/>
</dbReference>
<dbReference type="InterPro" id="IPR011009">
    <property type="entry name" value="Kinase-like_dom_sf"/>
</dbReference>
<name>A0A444ZJX1_ARAHY</name>
<dbReference type="InterPro" id="IPR050647">
    <property type="entry name" value="Plant_LRR-RLKs"/>
</dbReference>
<keyword evidence="1" id="KW-0433">Leucine-rich repeat</keyword>
<gene>
    <name evidence="5" type="ORF">Ahy_B04g071019</name>
</gene>
<evidence type="ECO:0000313" key="5">
    <source>
        <dbReference type="EMBL" id="RYR14441.1"/>
    </source>
</evidence>
<reference evidence="5 6" key="1">
    <citation type="submission" date="2019-01" db="EMBL/GenBank/DDBJ databases">
        <title>Sequencing of cultivated peanut Arachis hypogaea provides insights into genome evolution and oil improvement.</title>
        <authorList>
            <person name="Chen X."/>
        </authorList>
    </citation>
    <scope>NUCLEOTIDE SEQUENCE [LARGE SCALE GENOMIC DNA]</scope>
    <source>
        <strain evidence="6">cv. Fuhuasheng</strain>
        <tissue evidence="5">Leaves</tissue>
    </source>
</reference>
<evidence type="ECO:0000256" key="3">
    <source>
        <dbReference type="ARBA" id="ARBA00023180"/>
    </source>
</evidence>
<dbReference type="EMBL" id="SDMP01000014">
    <property type="protein sequence ID" value="RYR14441.1"/>
    <property type="molecule type" value="Genomic_DNA"/>
</dbReference>
<organism evidence="5 6">
    <name type="scientific">Arachis hypogaea</name>
    <name type="common">Peanut</name>
    <dbReference type="NCBI Taxonomy" id="3818"/>
    <lineage>
        <taxon>Eukaryota</taxon>
        <taxon>Viridiplantae</taxon>
        <taxon>Streptophyta</taxon>
        <taxon>Embryophyta</taxon>
        <taxon>Tracheophyta</taxon>
        <taxon>Spermatophyta</taxon>
        <taxon>Magnoliopsida</taxon>
        <taxon>eudicotyledons</taxon>
        <taxon>Gunneridae</taxon>
        <taxon>Pentapetalae</taxon>
        <taxon>rosids</taxon>
        <taxon>fabids</taxon>
        <taxon>Fabales</taxon>
        <taxon>Fabaceae</taxon>
        <taxon>Papilionoideae</taxon>
        <taxon>50 kb inversion clade</taxon>
        <taxon>dalbergioids sensu lato</taxon>
        <taxon>Dalbergieae</taxon>
        <taxon>Pterocarpus clade</taxon>
        <taxon>Arachis</taxon>
    </lineage>
</organism>
<dbReference type="AlphaFoldDB" id="A0A444ZJX1"/>